<dbReference type="AlphaFoldDB" id="A0A9X3YJB8"/>
<evidence type="ECO:0000256" key="2">
    <source>
        <dbReference type="ARBA" id="ARBA00022475"/>
    </source>
</evidence>
<feature type="transmembrane region" description="Helical" evidence="7">
    <location>
        <begin position="221"/>
        <end position="241"/>
    </location>
</feature>
<evidence type="ECO:0000256" key="6">
    <source>
        <dbReference type="ARBA" id="ARBA00023315"/>
    </source>
</evidence>
<dbReference type="Proteomes" id="UP001139971">
    <property type="component" value="Unassembled WGS sequence"/>
</dbReference>
<dbReference type="CDD" id="cd07984">
    <property type="entry name" value="LPLAT_LABLAT-like"/>
    <property type="match status" value="1"/>
</dbReference>
<dbReference type="GO" id="GO:0005886">
    <property type="term" value="C:plasma membrane"/>
    <property type="evidence" value="ECO:0007669"/>
    <property type="project" value="UniProtKB-SubCell"/>
</dbReference>
<keyword evidence="4" id="KW-0808">Transferase</keyword>
<keyword evidence="7" id="KW-0812">Transmembrane</keyword>
<evidence type="ECO:0000256" key="7">
    <source>
        <dbReference type="SAM" id="Phobius"/>
    </source>
</evidence>
<keyword evidence="6 8" id="KW-0012">Acyltransferase</keyword>
<proteinExistence type="predicted"/>
<dbReference type="RefSeq" id="WP_263545536.1">
    <property type="nucleotide sequence ID" value="NZ_JAOVZO020000017.1"/>
</dbReference>
<dbReference type="GO" id="GO:0009247">
    <property type="term" value="P:glycolipid biosynthetic process"/>
    <property type="evidence" value="ECO:0007669"/>
    <property type="project" value="UniProtKB-ARBA"/>
</dbReference>
<evidence type="ECO:0000256" key="5">
    <source>
        <dbReference type="ARBA" id="ARBA00023136"/>
    </source>
</evidence>
<keyword evidence="5 7" id="KW-0472">Membrane</keyword>
<dbReference type="InterPro" id="IPR014548">
    <property type="entry name" value="Ac_Trasf"/>
</dbReference>
<dbReference type="PIRSF" id="PIRSF028561">
    <property type="entry name" value="Ac_Trasf"/>
    <property type="match status" value="1"/>
</dbReference>
<evidence type="ECO:0000313" key="8">
    <source>
        <dbReference type="EMBL" id="MDC8013327.1"/>
    </source>
</evidence>
<evidence type="ECO:0000256" key="1">
    <source>
        <dbReference type="ARBA" id="ARBA00004533"/>
    </source>
</evidence>
<dbReference type="EMBL" id="JAOVZO020000017">
    <property type="protein sequence ID" value="MDC8013327.1"/>
    <property type="molecule type" value="Genomic_DNA"/>
</dbReference>
<comment type="caution">
    <text evidence="8">The sequence shown here is derived from an EMBL/GenBank/DDBJ whole genome shotgun (WGS) entry which is preliminary data.</text>
</comment>
<keyword evidence="2" id="KW-1003">Cell membrane</keyword>
<evidence type="ECO:0000256" key="4">
    <source>
        <dbReference type="ARBA" id="ARBA00022679"/>
    </source>
</evidence>
<name>A0A9X3YJB8_9GAMM</name>
<gene>
    <name evidence="8" type="ORF">OD750_012330</name>
</gene>
<dbReference type="PANTHER" id="PTHR30606">
    <property type="entry name" value="LIPID A BIOSYNTHESIS LAUROYL ACYLTRANSFERASE"/>
    <property type="match status" value="1"/>
</dbReference>
<keyword evidence="9" id="KW-1185">Reference proteome</keyword>
<organism evidence="8 9">
    <name type="scientific">Tahibacter soli</name>
    <dbReference type="NCBI Taxonomy" id="2983605"/>
    <lineage>
        <taxon>Bacteria</taxon>
        <taxon>Pseudomonadati</taxon>
        <taxon>Pseudomonadota</taxon>
        <taxon>Gammaproteobacteria</taxon>
        <taxon>Lysobacterales</taxon>
        <taxon>Rhodanobacteraceae</taxon>
        <taxon>Tahibacter</taxon>
    </lineage>
</organism>
<keyword evidence="3" id="KW-0997">Cell inner membrane</keyword>
<protein>
    <submittedName>
        <fullName evidence="8">Acyltransferase</fullName>
    </submittedName>
</protein>
<dbReference type="InterPro" id="IPR004960">
    <property type="entry name" value="LipA_acyltrans"/>
</dbReference>
<dbReference type="GO" id="GO:0016746">
    <property type="term" value="F:acyltransferase activity"/>
    <property type="evidence" value="ECO:0007669"/>
    <property type="project" value="UniProtKB-KW"/>
</dbReference>
<accession>A0A9X3YJB8</accession>
<evidence type="ECO:0000313" key="9">
    <source>
        <dbReference type="Proteomes" id="UP001139971"/>
    </source>
</evidence>
<comment type="subcellular location">
    <subcellularLocation>
        <location evidence="1">Cell inner membrane</location>
    </subcellularLocation>
</comment>
<keyword evidence="7" id="KW-1133">Transmembrane helix</keyword>
<dbReference type="PANTHER" id="PTHR30606:SF9">
    <property type="entry name" value="LIPID A BIOSYNTHESIS LAUROYLTRANSFERASE"/>
    <property type="match status" value="1"/>
</dbReference>
<reference evidence="8" key="1">
    <citation type="submission" date="2023-02" db="EMBL/GenBank/DDBJ databases">
        <title>Tahibacter soli sp. nov. isolated from soil.</title>
        <authorList>
            <person name="Baek J.H."/>
            <person name="Lee J.K."/>
            <person name="Choi D.G."/>
            <person name="Jeon C.O."/>
        </authorList>
    </citation>
    <scope>NUCLEOTIDE SEQUENCE</scope>
    <source>
        <strain evidence="8">BL</strain>
    </source>
</reference>
<sequence>MSGPHWTERPEGGGRFAVWLIRTIALYGGRRVARVILYPITLYFYLRRRPEREASRAFLTRALGRPARTLDVMRHIHRFAGVILDRVFLLANGGMNGFDVRVHGLDLLLQCWRQGRGMFLLGSHVGSFEVLRVLSRERPEVKVRVVLDKSQTPAITELLHALDPTIADTVIDASTGGTHIVLSMKEAAEEGALVAFLGDRARRGELTRKAPLFGEPAPLPIAPYLIASALNVPVMLCFGLYRGGNRYDLYFENFAERIEIPRTERSARLDEWLARYAARMEHYARMDPYNWFNFYDFWESDRVGLSPAADGEPRRA</sequence>
<evidence type="ECO:0000256" key="3">
    <source>
        <dbReference type="ARBA" id="ARBA00022519"/>
    </source>
</evidence>